<dbReference type="PIRSF" id="PIRSF036428">
    <property type="entry name" value="CobL"/>
    <property type="match status" value="1"/>
</dbReference>
<keyword evidence="8" id="KW-1185">Reference proteome</keyword>
<dbReference type="Gene3D" id="3.40.50.150">
    <property type="entry name" value="Vaccinia Virus protein VP39"/>
    <property type="match status" value="1"/>
</dbReference>
<comment type="caution">
    <text evidence="7">The sequence shown here is derived from an EMBL/GenBank/DDBJ whole genome shotgun (WGS) entry which is preliminary data.</text>
</comment>
<reference evidence="7 8" key="1">
    <citation type="submission" date="2019-03" db="EMBL/GenBank/DDBJ databases">
        <title>Genomic Encyclopedia of Type Strains, Phase IV (KMG-IV): sequencing the most valuable type-strain genomes for metagenomic binning, comparative biology and taxonomic classification.</title>
        <authorList>
            <person name="Goeker M."/>
        </authorList>
    </citation>
    <scope>NUCLEOTIDE SEQUENCE [LARGE SCALE GENOMIC DNA]</scope>
    <source>
        <strain evidence="7 8">DSM 102969</strain>
    </source>
</reference>
<sequence length="395" mass="40827">MASEPWLVVVGVGEDGPDGLPPASRAAVAAAEIVFGGRRHLALLGIAADRARPWPVPFDVAPVLAVRGRLTAVLASGDPFWFGAGAVLAERLDRAEWTALPAPSTFALAAARLGWRLETTRCLGLHATPFETALPVLHRGARLLCLVADAAAVGGLAAFLAARGFGASRLVVLERLGGPHERVRSTTADAPPLPDVAAPVAVAVEVAGGPGLSAVPGRPDDLFEHDGQITRAAVRALTLAALAPRPGEHLWDLGTGSGSVAIEWCLAGGTASAVERRPDRAAVARRNADVLGVGRSVRVVEGSTGDVLDRLPPPDAVFVGGGADDALIARVVARSTSGCRLVVNAVTLETERLVVDGHARHGGRLTRIDLAEAAPLGRMRGFVPARPIVQWSVTL</sequence>
<dbReference type="SUPFAM" id="SSF53790">
    <property type="entry name" value="Tetrapyrrole methylase"/>
    <property type="match status" value="1"/>
</dbReference>
<keyword evidence="4 7" id="KW-0808">Transferase</keyword>
<protein>
    <submittedName>
        <fullName evidence="7">Precorrin-6Y C5,15-methyltransferase (Decarboxylating)</fullName>
    </submittedName>
</protein>
<evidence type="ECO:0000313" key="8">
    <source>
        <dbReference type="Proteomes" id="UP000294547"/>
    </source>
</evidence>
<gene>
    <name evidence="7" type="ORF">EDD54_2351</name>
</gene>
<dbReference type="EMBL" id="SNXY01000007">
    <property type="protein sequence ID" value="TDP85498.1"/>
    <property type="molecule type" value="Genomic_DNA"/>
</dbReference>
<dbReference type="NCBIfam" id="TIGR02469">
    <property type="entry name" value="CbiT"/>
    <property type="match status" value="1"/>
</dbReference>
<dbReference type="PANTHER" id="PTHR43182:SF1">
    <property type="entry name" value="COBALT-PRECORRIN-7 C(5)-METHYLTRANSFERASE"/>
    <property type="match status" value="1"/>
</dbReference>
<dbReference type="InterPro" id="IPR050714">
    <property type="entry name" value="Cobalamin_biosynth_MTase"/>
</dbReference>
<evidence type="ECO:0000256" key="5">
    <source>
        <dbReference type="ARBA" id="ARBA00022691"/>
    </source>
</evidence>
<evidence type="ECO:0000259" key="6">
    <source>
        <dbReference type="Pfam" id="PF00590"/>
    </source>
</evidence>
<evidence type="ECO:0000313" key="7">
    <source>
        <dbReference type="EMBL" id="TDP85498.1"/>
    </source>
</evidence>
<comment type="pathway">
    <text evidence="1">Cofactor biosynthesis; adenosylcobalamin biosynthesis.</text>
</comment>
<dbReference type="InterPro" id="IPR014776">
    <property type="entry name" value="4pyrrole_Mease_sub2"/>
</dbReference>
<dbReference type="Proteomes" id="UP000294547">
    <property type="component" value="Unassembled WGS sequence"/>
</dbReference>
<dbReference type="InterPro" id="IPR006365">
    <property type="entry name" value="Cbl_synth_CobL"/>
</dbReference>
<dbReference type="RefSeq" id="WP_126541341.1">
    <property type="nucleotide sequence ID" value="NZ_BSPM01000004.1"/>
</dbReference>
<dbReference type="Gene3D" id="3.40.1010.10">
    <property type="entry name" value="Cobalt-precorrin-4 Transmethylase, Domain 1"/>
    <property type="match status" value="1"/>
</dbReference>
<dbReference type="GO" id="GO:0009236">
    <property type="term" value="P:cobalamin biosynthetic process"/>
    <property type="evidence" value="ECO:0007669"/>
    <property type="project" value="UniProtKB-UniPathway"/>
</dbReference>
<dbReference type="SUPFAM" id="SSF53335">
    <property type="entry name" value="S-adenosyl-L-methionine-dependent methyltransferases"/>
    <property type="match status" value="1"/>
</dbReference>
<dbReference type="NCBIfam" id="TIGR02467">
    <property type="entry name" value="CbiE"/>
    <property type="match status" value="1"/>
</dbReference>
<feature type="domain" description="Tetrapyrrole methylase" evidence="6">
    <location>
        <begin position="7"/>
        <end position="189"/>
    </location>
</feature>
<dbReference type="InterPro" id="IPR029063">
    <property type="entry name" value="SAM-dependent_MTases_sf"/>
</dbReference>
<evidence type="ECO:0000256" key="2">
    <source>
        <dbReference type="ARBA" id="ARBA00022573"/>
    </source>
</evidence>
<organism evidence="7 8">
    <name type="scientific">Oharaeibacter diazotrophicus</name>
    <dbReference type="NCBI Taxonomy" id="1920512"/>
    <lineage>
        <taxon>Bacteria</taxon>
        <taxon>Pseudomonadati</taxon>
        <taxon>Pseudomonadota</taxon>
        <taxon>Alphaproteobacteria</taxon>
        <taxon>Hyphomicrobiales</taxon>
        <taxon>Pleomorphomonadaceae</taxon>
        <taxon>Oharaeibacter</taxon>
    </lineage>
</organism>
<dbReference type="UniPathway" id="UPA00148"/>
<dbReference type="Pfam" id="PF00590">
    <property type="entry name" value="TP_methylase"/>
    <property type="match status" value="1"/>
</dbReference>
<keyword evidence="2" id="KW-0169">Cobalamin biosynthesis</keyword>
<evidence type="ECO:0000256" key="4">
    <source>
        <dbReference type="ARBA" id="ARBA00022679"/>
    </source>
</evidence>
<dbReference type="InterPro" id="IPR012818">
    <property type="entry name" value="CbiE"/>
</dbReference>
<dbReference type="InterPro" id="IPR035996">
    <property type="entry name" value="4pyrrol_Methylase_sf"/>
</dbReference>
<evidence type="ECO:0000256" key="1">
    <source>
        <dbReference type="ARBA" id="ARBA00004953"/>
    </source>
</evidence>
<dbReference type="GO" id="GO:0032259">
    <property type="term" value="P:methylation"/>
    <property type="evidence" value="ECO:0007669"/>
    <property type="project" value="UniProtKB-KW"/>
</dbReference>
<name>A0A4V3CW95_9HYPH</name>
<dbReference type="PANTHER" id="PTHR43182">
    <property type="entry name" value="COBALT-PRECORRIN-6B C(15)-METHYLTRANSFERASE (DECARBOXYLATING)"/>
    <property type="match status" value="1"/>
</dbReference>
<dbReference type="AlphaFoldDB" id="A0A4V3CW95"/>
<evidence type="ECO:0000256" key="3">
    <source>
        <dbReference type="ARBA" id="ARBA00022603"/>
    </source>
</evidence>
<keyword evidence="5" id="KW-0949">S-adenosyl-L-methionine</keyword>
<dbReference type="InterPro" id="IPR014008">
    <property type="entry name" value="Cbl_synth_MTase_CbiT"/>
</dbReference>
<keyword evidence="3 7" id="KW-0489">Methyltransferase</keyword>
<dbReference type="InterPro" id="IPR000878">
    <property type="entry name" value="4pyrrol_Mease"/>
</dbReference>
<dbReference type="InterPro" id="IPR014777">
    <property type="entry name" value="4pyrrole_Mease_sub1"/>
</dbReference>
<dbReference type="OrthoDB" id="9787825at2"/>
<proteinExistence type="predicted"/>
<dbReference type="Gene3D" id="3.30.950.10">
    <property type="entry name" value="Methyltransferase, Cobalt-precorrin-4 Transmethylase, Domain 2"/>
    <property type="match status" value="1"/>
</dbReference>
<dbReference type="CDD" id="cd11644">
    <property type="entry name" value="Precorrin-6Y-MT"/>
    <property type="match status" value="1"/>
</dbReference>
<accession>A0A4V3CW95</accession>
<dbReference type="GO" id="GO:0008276">
    <property type="term" value="F:protein methyltransferase activity"/>
    <property type="evidence" value="ECO:0007669"/>
    <property type="project" value="InterPro"/>
</dbReference>